<reference evidence="1" key="1">
    <citation type="journal article" date="2021" name="Proc. Natl. Acad. Sci. U.S.A.">
        <title>A Catalog of Tens of Thousands of Viruses from Human Metagenomes Reveals Hidden Associations with Chronic Diseases.</title>
        <authorList>
            <person name="Tisza M.J."/>
            <person name="Buck C.B."/>
        </authorList>
    </citation>
    <scope>NUCLEOTIDE SEQUENCE</scope>
    <source>
        <strain evidence="1">CtyM420</strain>
    </source>
</reference>
<organism evidence="1">
    <name type="scientific">CrAss-like virus sp. ctyM420</name>
    <dbReference type="NCBI Taxonomy" id="2828014"/>
    <lineage>
        <taxon>Viruses</taxon>
        <taxon>Duplodnaviria</taxon>
        <taxon>Heunggongvirae</taxon>
        <taxon>Uroviricota</taxon>
        <taxon>Caudoviricetes</taxon>
        <taxon>Crassvirales</taxon>
    </lineage>
</organism>
<accession>A0A8S5TKG6</accession>
<proteinExistence type="predicted"/>
<evidence type="ECO:0000313" key="1">
    <source>
        <dbReference type="EMBL" id="DAF63282.1"/>
    </source>
</evidence>
<name>A0A8S5TKG6_9CAUD</name>
<sequence>MQITKNIIRRDYQPLSVAASIVVVSNSDSPLTQVYDELLNVFQPNRTLTPLVLMPRIELTAKDGSLQRNLTNADIAADSMKWLLNGKDIKTVDGWKDAVQINTTATDKRGQIVISRNVMPSEVYALSFECDVPDTRTNKVVHIVIEPVLLTTTDHSEDDWEISVNGAHNVVYNPIVDMLAEMEYEMAQGIAAYNDTQLSEARKSADSYVQQWNVIVRKGKAEAPTDLYTVNYYIHEGSKKVLLTDNNLGDYPITSISQKSLVVDLRMITNETFTIEVVSSLERTVAMITLGAARRMEPVTWDYLNKTAAQATEDMRDDRALARAASGMVKYPERTHHILWFVTDARGINHELNMGATTRYSLKKYGLTDTATISEFIATEDKPPYVRAITNEGAVLTDNQGREFIFTSLQKS</sequence>
<protein>
    <submittedName>
        <fullName evidence="1">Uncharacterized protein</fullName>
    </submittedName>
</protein>
<dbReference type="EMBL" id="BK032837">
    <property type="protein sequence ID" value="DAF63282.1"/>
    <property type="molecule type" value="Genomic_DNA"/>
</dbReference>